<feature type="transmembrane region" description="Helical" evidence="7">
    <location>
        <begin position="423"/>
        <end position="443"/>
    </location>
</feature>
<feature type="transmembrane region" description="Helical" evidence="7">
    <location>
        <begin position="200"/>
        <end position="217"/>
    </location>
</feature>
<gene>
    <name evidence="7 8" type="primary">nhaA</name>
    <name evidence="8" type="ORF">ACFOJE_12100</name>
</gene>
<dbReference type="InterPro" id="IPR004670">
    <property type="entry name" value="NhaA"/>
</dbReference>
<keyword evidence="4 7" id="KW-1133">Transmembrane helix</keyword>
<comment type="catalytic activity">
    <reaction evidence="7">
        <text>Na(+)(in) + 2 H(+)(out) = Na(+)(out) + 2 H(+)(in)</text>
        <dbReference type="Rhea" id="RHEA:29251"/>
        <dbReference type="ChEBI" id="CHEBI:15378"/>
        <dbReference type="ChEBI" id="CHEBI:29101"/>
    </reaction>
</comment>
<feature type="transmembrane region" description="Helical" evidence="7">
    <location>
        <begin position="107"/>
        <end position="133"/>
    </location>
</feature>
<feature type="transmembrane region" description="Helical" evidence="7">
    <location>
        <begin position="318"/>
        <end position="336"/>
    </location>
</feature>
<evidence type="ECO:0000256" key="1">
    <source>
        <dbReference type="ARBA" id="ARBA00004429"/>
    </source>
</evidence>
<feature type="transmembrane region" description="Helical" evidence="7">
    <location>
        <begin position="170"/>
        <end position="194"/>
    </location>
</feature>
<dbReference type="Pfam" id="PF06965">
    <property type="entry name" value="Na_H_antiport_1"/>
    <property type="match status" value="1"/>
</dbReference>
<evidence type="ECO:0000256" key="4">
    <source>
        <dbReference type="ARBA" id="ARBA00022989"/>
    </source>
</evidence>
<comment type="caution">
    <text evidence="8">The sequence shown here is derived from an EMBL/GenBank/DDBJ whole genome shotgun (WGS) entry which is preliminary data.</text>
</comment>
<keyword evidence="7" id="KW-0406">Ion transport</keyword>
<keyword evidence="5 7" id="KW-0472">Membrane</keyword>
<feature type="transmembrane region" description="Helical" evidence="7">
    <location>
        <begin position="389"/>
        <end position="411"/>
    </location>
</feature>
<keyword evidence="9" id="KW-1185">Reference proteome</keyword>
<dbReference type="HAMAP" id="MF_01844">
    <property type="entry name" value="NhaA"/>
    <property type="match status" value="1"/>
</dbReference>
<organism evidence="8 9">
    <name type="scientific">Azotobacter bryophylli</name>
    <dbReference type="NCBI Taxonomy" id="1986537"/>
    <lineage>
        <taxon>Bacteria</taxon>
        <taxon>Pseudomonadati</taxon>
        <taxon>Pseudomonadota</taxon>
        <taxon>Gammaproteobacteria</taxon>
        <taxon>Pseudomonadales</taxon>
        <taxon>Pseudomonadaceae</taxon>
        <taxon>Azotobacter</taxon>
    </lineage>
</organism>
<evidence type="ECO:0000256" key="3">
    <source>
        <dbReference type="ARBA" id="ARBA00022692"/>
    </source>
</evidence>
<comment type="similarity">
    <text evidence="7">Belongs to the NhaA Na(+)/H(+) (TC 2.A.33) antiporter family.</text>
</comment>
<feature type="transmembrane region" description="Helical" evidence="7">
    <location>
        <begin position="75"/>
        <end position="95"/>
    </location>
</feature>
<evidence type="ECO:0000256" key="5">
    <source>
        <dbReference type="ARBA" id="ARBA00023136"/>
    </source>
</evidence>
<evidence type="ECO:0000256" key="7">
    <source>
        <dbReference type="HAMAP-Rule" id="MF_01844"/>
    </source>
</evidence>
<feature type="transmembrane region" description="Helical" evidence="7">
    <location>
        <begin position="32"/>
        <end position="55"/>
    </location>
</feature>
<evidence type="ECO:0000256" key="2">
    <source>
        <dbReference type="ARBA" id="ARBA00022475"/>
    </source>
</evidence>
<proteinExistence type="inferred from homology"/>
<keyword evidence="2 7" id="KW-1003">Cell membrane</keyword>
<name>A0ABV7ATU7_9GAMM</name>
<dbReference type="EMBL" id="JBHRSJ010000022">
    <property type="protein sequence ID" value="MFC2972953.1"/>
    <property type="molecule type" value="Genomic_DNA"/>
</dbReference>
<comment type="function">
    <text evidence="7">Na(+)/H(+) antiporter that extrudes sodium in exchange for external protons.</text>
</comment>
<dbReference type="Proteomes" id="UP001595457">
    <property type="component" value="Unassembled WGS sequence"/>
</dbReference>
<keyword evidence="3 7" id="KW-0812">Transmembrane</keyword>
<keyword evidence="7" id="KW-0050">Antiport</keyword>
<dbReference type="Gene3D" id="1.20.1530.10">
    <property type="entry name" value="Na+/H+ antiporter like domain"/>
    <property type="match status" value="1"/>
</dbReference>
<feature type="transmembrane region" description="Helical" evidence="7">
    <location>
        <begin position="356"/>
        <end position="377"/>
    </location>
</feature>
<protein>
    <recommendedName>
        <fullName evidence="7">Na(+)/H(+) antiporter NhaA</fullName>
    </recommendedName>
    <alternativeName>
        <fullName evidence="7">Sodium/proton antiporter NhaA</fullName>
    </alternativeName>
</protein>
<reference evidence="9" key="1">
    <citation type="journal article" date="2019" name="Int. J. Syst. Evol. Microbiol.">
        <title>The Global Catalogue of Microorganisms (GCM) 10K type strain sequencing project: providing services to taxonomists for standard genome sequencing and annotation.</title>
        <authorList>
            <consortium name="The Broad Institute Genomics Platform"/>
            <consortium name="The Broad Institute Genome Sequencing Center for Infectious Disease"/>
            <person name="Wu L."/>
            <person name="Ma J."/>
        </authorList>
    </citation>
    <scope>NUCLEOTIDE SEQUENCE [LARGE SCALE GENOMIC DNA]</scope>
    <source>
        <strain evidence="9">KCTC 62195</strain>
    </source>
</reference>
<dbReference type="RefSeq" id="WP_377814606.1">
    <property type="nucleotide sequence ID" value="NZ_JBHRSJ010000022.1"/>
</dbReference>
<feature type="transmembrane region" description="Helical" evidence="7">
    <location>
        <begin position="145"/>
        <end position="163"/>
    </location>
</feature>
<evidence type="ECO:0000313" key="9">
    <source>
        <dbReference type="Proteomes" id="UP001595457"/>
    </source>
</evidence>
<dbReference type="PANTHER" id="PTHR30341">
    <property type="entry name" value="SODIUM ION/PROTON ANTIPORTER NHAA-RELATED"/>
    <property type="match status" value="1"/>
</dbReference>
<comment type="subcellular location">
    <subcellularLocation>
        <location evidence="1">Cell inner membrane</location>
        <topology evidence="1">Multi-pass membrane protein</topology>
    </subcellularLocation>
    <subcellularLocation>
        <location evidence="7">Cell membrane</location>
        <topology evidence="7">Multi-pass membrane protein</topology>
    </subcellularLocation>
</comment>
<evidence type="ECO:0000256" key="6">
    <source>
        <dbReference type="ARBA" id="ARBA00023201"/>
    </source>
</evidence>
<dbReference type="PANTHER" id="PTHR30341:SF0">
    <property type="entry name" value="NA(+)_H(+) ANTIPORTER NHAA"/>
    <property type="match status" value="1"/>
</dbReference>
<dbReference type="NCBIfam" id="TIGR00773">
    <property type="entry name" value="NhaA"/>
    <property type="match status" value="1"/>
</dbReference>
<evidence type="ECO:0000313" key="8">
    <source>
        <dbReference type="EMBL" id="MFC2972953.1"/>
    </source>
</evidence>
<keyword evidence="7" id="KW-0915">Sodium</keyword>
<sequence>MIRHPSAKALPAAQRMTEAAFHTLEKFLHIEAVSGVILLLTAAVALLWANLPAFAESYQHLWHTPLGLRFGGYEISHSLHFWINDGLMTLFFLVVGMEIRREIHDGALASLSQAALPMAAALGGVLAPALIYALEASNGELRQGWAIPTATDIAFAVGVLALLGRSVPPAVRVFLLTLAIVDDMVAVLIIALFFSGGLDPSGFVLAGAGIALVLALQKMGIGSAYAYVLPGALVWFGLLQTGAHPTLAGVVLGLLTPVVPRPALESPLKAAARALDEFRSRSGAGDPERLLPSVRELALAQRELLPPVVRVRNALHPWVAYGIMPLFALANAGINLDGVDLAHAASLNVMTGVASALVLGKPLGILLCSWILVRLNLCRLPEGMNWSWLWLVGCLAGIGFTMSIFIATLAFKDAELLSAAKLGVLLGSCVAMLLGLALGWLLVRRSAAPAAQSSGKSAG</sequence>
<accession>A0ABV7ATU7</accession>
<keyword evidence="7" id="KW-0813">Transport</keyword>
<keyword evidence="6 7" id="KW-0739">Sodium transport</keyword>
<dbReference type="InterPro" id="IPR023171">
    <property type="entry name" value="Na/H_antiporter_dom_sf"/>
</dbReference>